<keyword evidence="3" id="KW-1185">Reference proteome</keyword>
<protein>
    <submittedName>
        <fullName evidence="2">Uncharacterized protein</fullName>
    </submittedName>
</protein>
<dbReference type="AlphaFoldDB" id="A0AAN6UQN4"/>
<reference evidence="2" key="2">
    <citation type="submission" date="2023-05" db="EMBL/GenBank/DDBJ databases">
        <authorList>
            <consortium name="Lawrence Berkeley National Laboratory"/>
            <person name="Steindorff A."/>
            <person name="Hensen N."/>
            <person name="Bonometti L."/>
            <person name="Westerberg I."/>
            <person name="Brannstrom I.O."/>
            <person name="Guillou S."/>
            <person name="Cros-Aarteil S."/>
            <person name="Calhoun S."/>
            <person name="Haridas S."/>
            <person name="Kuo A."/>
            <person name="Mondo S."/>
            <person name="Pangilinan J."/>
            <person name="Riley R."/>
            <person name="Labutti K."/>
            <person name="Andreopoulos B."/>
            <person name="Lipzen A."/>
            <person name="Chen C."/>
            <person name="Yanf M."/>
            <person name="Daum C."/>
            <person name="Ng V."/>
            <person name="Clum A."/>
            <person name="Ohm R."/>
            <person name="Martin F."/>
            <person name="Silar P."/>
            <person name="Natvig D."/>
            <person name="Lalanne C."/>
            <person name="Gautier V."/>
            <person name="Ament-Velasquez S.L."/>
            <person name="Kruys A."/>
            <person name="Hutchinson M.I."/>
            <person name="Powell A.J."/>
            <person name="Barry K."/>
            <person name="Miller A.N."/>
            <person name="Grigoriev I.V."/>
            <person name="Debuchy R."/>
            <person name="Gladieux P."/>
            <person name="Thoren M.H."/>
            <person name="Johannesson H."/>
        </authorList>
    </citation>
    <scope>NUCLEOTIDE SEQUENCE</scope>
    <source>
        <strain evidence="2">CBS 123565</strain>
    </source>
</reference>
<comment type="caution">
    <text evidence="2">The sequence shown here is derived from an EMBL/GenBank/DDBJ whole genome shotgun (WGS) entry which is preliminary data.</text>
</comment>
<dbReference type="EMBL" id="MU853402">
    <property type="protein sequence ID" value="KAK4137427.1"/>
    <property type="molecule type" value="Genomic_DNA"/>
</dbReference>
<dbReference type="Proteomes" id="UP001304895">
    <property type="component" value="Unassembled WGS sequence"/>
</dbReference>
<sequence>MAGQASVLAQRSSASFPDPPLHNKKRRCAVQPARRRFAYFAWHNPPPSSFRARRPRGSGLSSAARLSFFPAACGPVVQCSPTHQIRLRLAPTKLYRSQHMHPTGRPTCNEEAGRPCRAQGPLAPHMCTGIHRENICQVPWTGRCQPAYSETPASLPVSFESRCQEEGTFSFSFACFFPLHARGWASGTRIMEPRATDHGPTWALSGSLFPACVLAGWLFPSVAGWLPCGGGIARLLARLHTPSPAGYYPDPAALWGCCCEETLLATSLPSIQRE</sequence>
<reference evidence="2" key="1">
    <citation type="journal article" date="2023" name="Mol. Phylogenet. Evol.">
        <title>Genome-scale phylogeny and comparative genomics of the fungal order Sordariales.</title>
        <authorList>
            <person name="Hensen N."/>
            <person name="Bonometti L."/>
            <person name="Westerberg I."/>
            <person name="Brannstrom I.O."/>
            <person name="Guillou S."/>
            <person name="Cros-Aarteil S."/>
            <person name="Calhoun S."/>
            <person name="Haridas S."/>
            <person name="Kuo A."/>
            <person name="Mondo S."/>
            <person name="Pangilinan J."/>
            <person name="Riley R."/>
            <person name="LaButti K."/>
            <person name="Andreopoulos B."/>
            <person name="Lipzen A."/>
            <person name="Chen C."/>
            <person name="Yan M."/>
            <person name="Daum C."/>
            <person name="Ng V."/>
            <person name="Clum A."/>
            <person name="Steindorff A."/>
            <person name="Ohm R.A."/>
            <person name="Martin F."/>
            <person name="Silar P."/>
            <person name="Natvig D.O."/>
            <person name="Lalanne C."/>
            <person name="Gautier V."/>
            <person name="Ament-Velasquez S.L."/>
            <person name="Kruys A."/>
            <person name="Hutchinson M.I."/>
            <person name="Powell A.J."/>
            <person name="Barry K."/>
            <person name="Miller A.N."/>
            <person name="Grigoriev I.V."/>
            <person name="Debuchy R."/>
            <person name="Gladieux P."/>
            <person name="Hiltunen Thoren M."/>
            <person name="Johannesson H."/>
        </authorList>
    </citation>
    <scope>NUCLEOTIDE SEQUENCE</scope>
    <source>
        <strain evidence="2">CBS 123565</strain>
    </source>
</reference>
<organism evidence="2 3">
    <name type="scientific">Trichocladium antarcticum</name>
    <dbReference type="NCBI Taxonomy" id="1450529"/>
    <lineage>
        <taxon>Eukaryota</taxon>
        <taxon>Fungi</taxon>
        <taxon>Dikarya</taxon>
        <taxon>Ascomycota</taxon>
        <taxon>Pezizomycotina</taxon>
        <taxon>Sordariomycetes</taxon>
        <taxon>Sordariomycetidae</taxon>
        <taxon>Sordariales</taxon>
        <taxon>Chaetomiaceae</taxon>
        <taxon>Trichocladium</taxon>
    </lineage>
</organism>
<gene>
    <name evidence="2" type="ORF">BT67DRAFT_108951</name>
</gene>
<proteinExistence type="predicted"/>
<feature type="region of interest" description="Disordered" evidence="1">
    <location>
        <begin position="1"/>
        <end position="25"/>
    </location>
</feature>
<accession>A0AAN6UQN4</accession>
<evidence type="ECO:0000313" key="3">
    <source>
        <dbReference type="Proteomes" id="UP001304895"/>
    </source>
</evidence>
<name>A0AAN6UQN4_9PEZI</name>
<evidence type="ECO:0000256" key="1">
    <source>
        <dbReference type="SAM" id="MobiDB-lite"/>
    </source>
</evidence>
<evidence type="ECO:0000313" key="2">
    <source>
        <dbReference type="EMBL" id="KAK4137427.1"/>
    </source>
</evidence>